<dbReference type="InterPro" id="IPR055108">
    <property type="entry name" value="Syntrophin_4th"/>
</dbReference>
<accession>A0AAW2HHG1</accession>
<dbReference type="InterPro" id="IPR036034">
    <property type="entry name" value="PDZ_sf"/>
</dbReference>
<comment type="similarity">
    <text evidence="2">Belongs to the syntrophin family.</text>
</comment>
<dbReference type="GO" id="GO:0005198">
    <property type="term" value="F:structural molecule activity"/>
    <property type="evidence" value="ECO:0007669"/>
    <property type="project" value="InterPro"/>
</dbReference>
<dbReference type="Gene3D" id="2.30.29.30">
    <property type="entry name" value="Pleckstrin-homology domain (PH domain)/Phosphotyrosine-binding domain (PTB)"/>
    <property type="match status" value="1"/>
</dbReference>
<dbReference type="GO" id="GO:0005856">
    <property type="term" value="C:cytoskeleton"/>
    <property type="evidence" value="ECO:0007669"/>
    <property type="project" value="UniProtKB-SubCell"/>
</dbReference>
<dbReference type="SUPFAM" id="SSF50156">
    <property type="entry name" value="PDZ domain-like"/>
    <property type="match status" value="1"/>
</dbReference>
<evidence type="ECO:0000313" key="6">
    <source>
        <dbReference type="EMBL" id="KAL0268938.1"/>
    </source>
</evidence>
<keyword evidence="4" id="KW-0206">Cytoskeleton</keyword>
<dbReference type="EMBL" id="JARGDH010000005">
    <property type="protein sequence ID" value="KAL0268938.1"/>
    <property type="molecule type" value="Genomic_DNA"/>
</dbReference>
<organism evidence="6">
    <name type="scientific">Menopon gallinae</name>
    <name type="common">poultry shaft louse</name>
    <dbReference type="NCBI Taxonomy" id="328185"/>
    <lineage>
        <taxon>Eukaryota</taxon>
        <taxon>Metazoa</taxon>
        <taxon>Ecdysozoa</taxon>
        <taxon>Arthropoda</taxon>
        <taxon>Hexapoda</taxon>
        <taxon>Insecta</taxon>
        <taxon>Pterygota</taxon>
        <taxon>Neoptera</taxon>
        <taxon>Paraneoptera</taxon>
        <taxon>Psocodea</taxon>
        <taxon>Troctomorpha</taxon>
        <taxon>Phthiraptera</taxon>
        <taxon>Amblycera</taxon>
        <taxon>Menoponidae</taxon>
        <taxon>Menopon</taxon>
    </lineage>
</organism>
<comment type="caution">
    <text evidence="6">The sequence shown here is derived from an EMBL/GenBank/DDBJ whole genome shotgun (WGS) entry which is preliminary data.</text>
</comment>
<dbReference type="CDD" id="cd06801">
    <property type="entry name" value="PDZ_syntrophin-like"/>
    <property type="match status" value="1"/>
</dbReference>
<keyword evidence="3" id="KW-0963">Cytoplasm</keyword>
<dbReference type="PANTHER" id="PTHR10554:SF1">
    <property type="entry name" value="FI16515P1"/>
    <property type="match status" value="1"/>
</dbReference>
<feature type="domain" description="PDZ" evidence="5">
    <location>
        <begin position="59"/>
        <end position="142"/>
    </location>
</feature>
<evidence type="ECO:0000256" key="4">
    <source>
        <dbReference type="ARBA" id="ARBA00023212"/>
    </source>
</evidence>
<sequence>MVKKKMTVPKVRFGGVTVSDGKCKPQPMRLYLSTELLKLQKEQSDNYVRVPPVDSRERIVKVRRRKDTGLGISIKGGAEHKLPILISRIFPRQAADETGQLFVGDAIIKVNNELLTICPHDEALDILMNAGEVVTLCVKYYRAATPFLQRTGSNSLTHLEDMRIEEFTENVETKDNGKYVDVVTVPLMMAYVTRYIFGTDKLRPNAFEVRGLNGASTGIIHCNDSGILSKWMKYITDNVVGLIHLQMKLYNRNFPYTERIEYMGWVNEGIATNSLPWQKYKPRFLTIKGSDILLFDSPPLNVVDWLQCKLIFKVYQTMFRVLRDSEHRDERQHCFIIQTCGQDSRYLSVETRQELLRIEAAWHAAVYSCISKIGHKTFIVKWAGRQCGLVLDWNHGFILRDLDKKTVLWSYRFSQLKGSSDDGNCRLKLHFQEVDTKIIETKEMECASLQNILFCMHAFLTAKIASVDPAFLGFQLNL</sequence>
<evidence type="ECO:0000256" key="2">
    <source>
        <dbReference type="ARBA" id="ARBA00010798"/>
    </source>
</evidence>
<dbReference type="Pfam" id="PF00595">
    <property type="entry name" value="PDZ"/>
    <property type="match status" value="1"/>
</dbReference>
<dbReference type="PANTHER" id="PTHR10554">
    <property type="entry name" value="SYNTROPHIN"/>
    <property type="match status" value="1"/>
</dbReference>
<dbReference type="SMART" id="SM00228">
    <property type="entry name" value="PDZ"/>
    <property type="match status" value="1"/>
</dbReference>
<reference evidence="6" key="1">
    <citation type="journal article" date="2024" name="Gigascience">
        <title>Chromosome-level genome of the poultry shaft louse Menopon gallinae provides insight into the host-switching and adaptive evolution of parasitic lice.</title>
        <authorList>
            <person name="Xu Y."/>
            <person name="Ma L."/>
            <person name="Liu S."/>
            <person name="Liang Y."/>
            <person name="Liu Q."/>
            <person name="He Z."/>
            <person name="Tian L."/>
            <person name="Duan Y."/>
            <person name="Cai W."/>
            <person name="Li H."/>
            <person name="Song F."/>
        </authorList>
    </citation>
    <scope>NUCLEOTIDE SEQUENCE</scope>
    <source>
        <strain evidence="6">Cailab_2023a</strain>
    </source>
</reference>
<name>A0AAW2HHG1_9NEOP</name>
<dbReference type="FunFam" id="2.30.42.10:FF:000193">
    <property type="entry name" value="Syntrophin gamma 1"/>
    <property type="match status" value="1"/>
</dbReference>
<dbReference type="Gene3D" id="2.30.42.10">
    <property type="match status" value="1"/>
</dbReference>
<evidence type="ECO:0000256" key="1">
    <source>
        <dbReference type="ARBA" id="ARBA00004245"/>
    </source>
</evidence>
<comment type="subcellular location">
    <subcellularLocation>
        <location evidence="1">Cytoplasm</location>
        <location evidence="1">Cytoskeleton</location>
    </subcellularLocation>
</comment>
<dbReference type="PROSITE" id="PS50106">
    <property type="entry name" value="PDZ"/>
    <property type="match status" value="1"/>
</dbReference>
<dbReference type="Pfam" id="PF23012">
    <property type="entry name" value="Syntrophin_4th"/>
    <property type="match status" value="1"/>
</dbReference>
<dbReference type="SUPFAM" id="SSF50729">
    <property type="entry name" value="PH domain-like"/>
    <property type="match status" value="2"/>
</dbReference>
<dbReference type="InterPro" id="IPR001478">
    <property type="entry name" value="PDZ"/>
</dbReference>
<evidence type="ECO:0000259" key="5">
    <source>
        <dbReference type="PROSITE" id="PS50106"/>
    </source>
</evidence>
<dbReference type="GO" id="GO:0016010">
    <property type="term" value="C:dystrophin-associated glycoprotein complex"/>
    <property type="evidence" value="ECO:0007669"/>
    <property type="project" value="TreeGrafter"/>
</dbReference>
<gene>
    <name evidence="6" type="ORF">PYX00_010712</name>
</gene>
<dbReference type="InterPro" id="IPR011993">
    <property type="entry name" value="PH-like_dom_sf"/>
</dbReference>
<proteinExistence type="inferred from homology"/>
<protein>
    <recommendedName>
        <fullName evidence="5">PDZ domain-containing protein</fullName>
    </recommendedName>
</protein>
<dbReference type="AlphaFoldDB" id="A0AAW2HHG1"/>
<dbReference type="InterPro" id="IPR015482">
    <property type="entry name" value="Syntrophin"/>
</dbReference>
<evidence type="ECO:0000256" key="3">
    <source>
        <dbReference type="ARBA" id="ARBA00022490"/>
    </source>
</evidence>